<gene>
    <name evidence="3" type="ORF">SAMN05192576_3466</name>
</gene>
<evidence type="ECO:0000259" key="2">
    <source>
        <dbReference type="Pfam" id="PF07331"/>
    </source>
</evidence>
<dbReference type="Proteomes" id="UP000199004">
    <property type="component" value="Unassembled WGS sequence"/>
</dbReference>
<feature type="transmembrane region" description="Helical" evidence="1">
    <location>
        <begin position="53"/>
        <end position="74"/>
    </location>
</feature>
<sequence length="169" mass="17563">MSTHHVEDTHAQRDLAQLGLAAVLGVIGLVTLWDTSRLEVGFADPVGPKVFPYVIGSVMVVLAVALVFSALAGGRGEVEGGEDVDLEQRADWVTVARLVGVLVVTVVTVDLLGWAISGAVLFAGAAWSLGSRTVIRDVIVGVVLAVGSWYGFHEGLGIPLTPGILDGIL</sequence>
<dbReference type="OrthoDB" id="5119225at2"/>
<evidence type="ECO:0000313" key="4">
    <source>
        <dbReference type="Proteomes" id="UP000199004"/>
    </source>
</evidence>
<keyword evidence="1" id="KW-1133">Transmembrane helix</keyword>
<dbReference type="EMBL" id="FNIC01000006">
    <property type="protein sequence ID" value="SDO14322.1"/>
    <property type="molecule type" value="Genomic_DNA"/>
</dbReference>
<dbReference type="RefSeq" id="WP_091026055.1">
    <property type="nucleotide sequence ID" value="NZ_BKAE01000008.1"/>
</dbReference>
<feature type="transmembrane region" description="Helical" evidence="1">
    <location>
        <begin position="134"/>
        <end position="152"/>
    </location>
</feature>
<keyword evidence="4" id="KW-1185">Reference proteome</keyword>
<feature type="transmembrane region" description="Helical" evidence="1">
    <location>
        <begin position="15"/>
        <end position="33"/>
    </location>
</feature>
<keyword evidence="1" id="KW-0812">Transmembrane</keyword>
<dbReference type="STRING" id="1005944.SAMN05192576_3466"/>
<keyword evidence="1" id="KW-0472">Membrane</keyword>
<dbReference type="AlphaFoldDB" id="A0A1H0H5B7"/>
<organism evidence="3 4">
    <name type="scientific">Nocardioides szechwanensis</name>
    <dbReference type="NCBI Taxonomy" id="1005944"/>
    <lineage>
        <taxon>Bacteria</taxon>
        <taxon>Bacillati</taxon>
        <taxon>Actinomycetota</taxon>
        <taxon>Actinomycetes</taxon>
        <taxon>Propionibacteriales</taxon>
        <taxon>Nocardioidaceae</taxon>
        <taxon>Nocardioides</taxon>
    </lineage>
</organism>
<evidence type="ECO:0000256" key="1">
    <source>
        <dbReference type="SAM" id="Phobius"/>
    </source>
</evidence>
<evidence type="ECO:0000313" key="3">
    <source>
        <dbReference type="EMBL" id="SDO14322.1"/>
    </source>
</evidence>
<reference evidence="4" key="1">
    <citation type="submission" date="2016-10" db="EMBL/GenBank/DDBJ databases">
        <authorList>
            <person name="Varghese N."/>
            <person name="Submissions S."/>
        </authorList>
    </citation>
    <scope>NUCLEOTIDE SEQUENCE [LARGE SCALE GENOMIC DNA]</scope>
    <source>
        <strain evidence="4">CGMCC 1.11147</strain>
    </source>
</reference>
<accession>A0A1H0H5B7</accession>
<feature type="transmembrane region" description="Helical" evidence="1">
    <location>
        <begin position="94"/>
        <end position="122"/>
    </location>
</feature>
<feature type="domain" description="DUF1468" evidence="2">
    <location>
        <begin position="21"/>
        <end position="160"/>
    </location>
</feature>
<dbReference type="InterPro" id="IPR009936">
    <property type="entry name" value="DUF1468"/>
</dbReference>
<name>A0A1H0H5B7_9ACTN</name>
<dbReference type="Pfam" id="PF07331">
    <property type="entry name" value="TctB"/>
    <property type="match status" value="1"/>
</dbReference>
<protein>
    <submittedName>
        <fullName evidence="3">Putative tricarboxylic transport membrane protein</fullName>
    </submittedName>
</protein>
<proteinExistence type="predicted"/>